<dbReference type="InterPro" id="IPR000010">
    <property type="entry name" value="Cystatin_dom"/>
</dbReference>
<dbReference type="OMA" id="NCQFAHR"/>
<dbReference type="Proteomes" id="UP000002280">
    <property type="component" value="Chromosome 7"/>
</dbReference>
<dbReference type="InterPro" id="IPR025764">
    <property type="entry name" value="Cystatin_Fetuin_B"/>
</dbReference>
<dbReference type="SUPFAM" id="SSF54403">
    <property type="entry name" value="Cystatin/monellin"/>
    <property type="match status" value="2"/>
</dbReference>
<dbReference type="KEGG" id="mdo:100021029"/>
<feature type="chain" id="PRO_5023872414" evidence="8">
    <location>
        <begin position="19"/>
        <end position="374"/>
    </location>
</feature>
<proteinExistence type="predicted"/>
<dbReference type="InterPro" id="IPR050735">
    <property type="entry name" value="Kininogen_Fetuin_HRG"/>
</dbReference>
<evidence type="ECO:0000256" key="7">
    <source>
        <dbReference type="SAM" id="MobiDB-lite"/>
    </source>
</evidence>
<keyword evidence="2" id="KW-0964">Secreted</keyword>
<evidence type="ECO:0000256" key="6">
    <source>
        <dbReference type="ARBA" id="ARBA00023180"/>
    </source>
</evidence>
<dbReference type="GO" id="GO:0060255">
    <property type="term" value="P:regulation of macromolecule metabolic process"/>
    <property type="evidence" value="ECO:0007669"/>
    <property type="project" value="UniProtKB-ARBA"/>
</dbReference>
<dbReference type="GeneID" id="100021029"/>
<dbReference type="PANTHER" id="PTHR13814">
    <property type="entry name" value="FETUIN"/>
    <property type="match status" value="1"/>
</dbReference>
<gene>
    <name evidence="10" type="primary">FETUB</name>
</gene>
<dbReference type="FunFam" id="3.10.450.10:FF:000005">
    <property type="entry name" value="Histidine-rich glycoprotein"/>
    <property type="match status" value="1"/>
</dbReference>
<dbReference type="FunCoup" id="A0A5F8GRT3">
    <property type="interactions" value="48"/>
</dbReference>
<reference evidence="10 11" key="1">
    <citation type="journal article" date="2007" name="Nature">
        <title>Genome of the marsupial Monodelphis domestica reveals innovation in non-coding sequences.</title>
        <authorList>
            <person name="Mikkelsen T.S."/>
            <person name="Wakefield M.J."/>
            <person name="Aken B."/>
            <person name="Amemiya C.T."/>
            <person name="Chang J.L."/>
            <person name="Duke S."/>
            <person name="Garber M."/>
            <person name="Gentles A.J."/>
            <person name="Goodstadt L."/>
            <person name="Heger A."/>
            <person name="Jurka J."/>
            <person name="Kamal M."/>
            <person name="Mauceli E."/>
            <person name="Searle S.M."/>
            <person name="Sharpe T."/>
            <person name="Baker M.L."/>
            <person name="Batzer M.A."/>
            <person name="Benos P.V."/>
            <person name="Belov K."/>
            <person name="Clamp M."/>
            <person name="Cook A."/>
            <person name="Cuff J."/>
            <person name="Das R."/>
            <person name="Davidow L."/>
            <person name="Deakin J.E."/>
            <person name="Fazzari M.J."/>
            <person name="Glass J.L."/>
            <person name="Grabherr M."/>
            <person name="Greally J.M."/>
            <person name="Gu W."/>
            <person name="Hore T.A."/>
            <person name="Huttley G.A."/>
            <person name="Kleber M."/>
            <person name="Jirtle R.L."/>
            <person name="Koina E."/>
            <person name="Lee J.T."/>
            <person name="Mahony S."/>
            <person name="Marra M.A."/>
            <person name="Miller R.D."/>
            <person name="Nicholls R.D."/>
            <person name="Oda M."/>
            <person name="Papenfuss A.T."/>
            <person name="Parra Z.E."/>
            <person name="Pollock D.D."/>
            <person name="Ray D.A."/>
            <person name="Schein J.E."/>
            <person name="Speed T.P."/>
            <person name="Thompson K."/>
            <person name="VandeBerg J.L."/>
            <person name="Wade C.M."/>
            <person name="Walker J.A."/>
            <person name="Waters P.D."/>
            <person name="Webber C."/>
            <person name="Weidman J.R."/>
            <person name="Xie X."/>
            <person name="Zody M.C."/>
            <person name="Baldwin J."/>
            <person name="Abdouelleil A."/>
            <person name="Abdulkadir J."/>
            <person name="Abebe A."/>
            <person name="Abera B."/>
            <person name="Abreu J."/>
            <person name="Acer S.C."/>
            <person name="Aftuck L."/>
            <person name="Alexander A."/>
            <person name="An P."/>
            <person name="Anderson E."/>
            <person name="Anderson S."/>
            <person name="Arachi H."/>
            <person name="Azer M."/>
            <person name="Bachantsang P."/>
            <person name="Barry A."/>
            <person name="Bayul T."/>
            <person name="Berlin A."/>
            <person name="Bessette D."/>
            <person name="Bloom T."/>
            <person name="Bloom T."/>
            <person name="Boguslavskiy L."/>
            <person name="Bonnet C."/>
            <person name="Boukhgalter B."/>
            <person name="Bourzgui I."/>
            <person name="Brown A."/>
            <person name="Cahill P."/>
            <person name="Channer S."/>
            <person name="Cheshatsang Y."/>
            <person name="Chuda L."/>
            <person name="Citroen M."/>
            <person name="Collymore A."/>
            <person name="Cooke P."/>
            <person name="Costello M."/>
            <person name="D'Aco K."/>
            <person name="Daza R."/>
            <person name="De Haan G."/>
            <person name="DeGray S."/>
            <person name="DeMaso C."/>
            <person name="Dhargay N."/>
            <person name="Dooley K."/>
            <person name="Dooley E."/>
            <person name="Doricent M."/>
            <person name="Dorje P."/>
            <person name="Dorjee K."/>
            <person name="Dupes A."/>
            <person name="Elong R."/>
            <person name="Falk J."/>
            <person name="Farina A."/>
            <person name="Faro S."/>
            <person name="Ferguson D."/>
            <person name="Fisher S."/>
            <person name="Foley C.D."/>
            <person name="Franke A."/>
            <person name="Friedrich D."/>
            <person name="Gadbois L."/>
            <person name="Gearin G."/>
            <person name="Gearin C.R."/>
            <person name="Giannoukos G."/>
            <person name="Goode T."/>
            <person name="Graham J."/>
            <person name="Grandbois E."/>
            <person name="Grewal S."/>
            <person name="Gyaltsen K."/>
            <person name="Hafez N."/>
            <person name="Hagos B."/>
            <person name="Hall J."/>
            <person name="Henson C."/>
            <person name="Hollinger A."/>
            <person name="Honan T."/>
            <person name="Huard M.D."/>
            <person name="Hughes L."/>
            <person name="Hurhula B."/>
            <person name="Husby M.E."/>
            <person name="Kamat A."/>
            <person name="Kanga B."/>
            <person name="Kashin S."/>
            <person name="Khazanovich D."/>
            <person name="Kisner P."/>
            <person name="Lance K."/>
            <person name="Lara M."/>
            <person name="Lee W."/>
            <person name="Lennon N."/>
            <person name="Letendre F."/>
            <person name="LeVine R."/>
            <person name="Lipovsky A."/>
            <person name="Liu X."/>
            <person name="Liu J."/>
            <person name="Liu S."/>
            <person name="Lokyitsang T."/>
            <person name="Lokyitsang Y."/>
            <person name="Lubonja R."/>
            <person name="Lui A."/>
            <person name="MacDonald P."/>
            <person name="Magnisalis V."/>
            <person name="Maru K."/>
            <person name="Matthews C."/>
            <person name="McCusker W."/>
            <person name="McDonough S."/>
            <person name="Mehta T."/>
            <person name="Meldrim J."/>
            <person name="Meneus L."/>
            <person name="Mihai O."/>
            <person name="Mihalev A."/>
            <person name="Mihova T."/>
            <person name="Mittelman R."/>
            <person name="Mlenga V."/>
            <person name="Montmayeur A."/>
            <person name="Mulrain L."/>
            <person name="Navidi A."/>
            <person name="Naylor J."/>
            <person name="Negash T."/>
            <person name="Nguyen T."/>
            <person name="Nguyen N."/>
            <person name="Nicol R."/>
            <person name="Norbu C."/>
            <person name="Norbu N."/>
            <person name="Novod N."/>
            <person name="O'Neill B."/>
            <person name="Osman S."/>
            <person name="Markiewicz E."/>
            <person name="Oyono O.L."/>
            <person name="Patti C."/>
            <person name="Phunkhang P."/>
            <person name="Pierre F."/>
            <person name="Priest M."/>
            <person name="Raghuraman S."/>
            <person name="Rege F."/>
            <person name="Reyes R."/>
            <person name="Rise C."/>
            <person name="Rogov P."/>
            <person name="Ross K."/>
            <person name="Ryan E."/>
            <person name="Settipalli S."/>
            <person name="Shea T."/>
            <person name="Sherpa N."/>
            <person name="Shi L."/>
            <person name="Shih D."/>
            <person name="Sparrow T."/>
            <person name="Spaulding J."/>
            <person name="Stalker J."/>
            <person name="Stange-Thomann N."/>
            <person name="Stavropoulos S."/>
            <person name="Stone C."/>
            <person name="Strader C."/>
            <person name="Tesfaye S."/>
            <person name="Thomson T."/>
            <person name="Thoulutsang Y."/>
            <person name="Thoulutsang D."/>
            <person name="Topham K."/>
            <person name="Topping I."/>
            <person name="Tsamla T."/>
            <person name="Vassiliev H."/>
            <person name="Vo A."/>
            <person name="Wangchuk T."/>
            <person name="Wangdi T."/>
            <person name="Weiand M."/>
            <person name="Wilkinson J."/>
            <person name="Wilson A."/>
            <person name="Yadav S."/>
            <person name="Young G."/>
            <person name="Yu Q."/>
            <person name="Zembek L."/>
            <person name="Zhong D."/>
            <person name="Zimmer A."/>
            <person name="Zwirko Z."/>
            <person name="Jaffe D.B."/>
            <person name="Alvarez P."/>
            <person name="Brockman W."/>
            <person name="Butler J."/>
            <person name="Chin C."/>
            <person name="Gnerre S."/>
            <person name="MacCallum I."/>
            <person name="Graves J.A."/>
            <person name="Ponting C.P."/>
            <person name="Breen M."/>
            <person name="Samollow P.B."/>
            <person name="Lander E.S."/>
            <person name="Lindblad-Toh K."/>
        </authorList>
    </citation>
    <scope>NUCLEOTIDE SEQUENCE [LARGE SCALE GENOMIC DNA]</scope>
</reference>
<protein>
    <submittedName>
        <fullName evidence="10">Fetuin B</fullName>
    </submittedName>
</protein>
<sequence length="374" mass="41686">MTLLLFLSFLGLLSSCWGGILPAQVPQVSPLFSPHACNQSLVLTMVDITLQDINKDQKEGYILRLNRVVDAQENRQGGPDSIFYLTFDVLETSCHVLSKKNWKNCETRNLHELVYGRCKALFYVNPTRRILYPSAYNCTIRPISKRNVHMMCPDCPFPVQANYSDPSVFQAVSESLAKYNKEVAVGKKLCFFQVTRASTQWVVGPAYFVEYLVTEGPCTEGQQHLKPVVDAEPVGLCKGSLTDSRALLEKFISVSCEFFETQPTVAPESQPTESQNGQQPACPTTASLQETKGTVQFLNDVDDRKDKDHQEKQSLPPIPVQMDSTSGKPIYLPPHIRTFVLSKDLPMVFPFPEGSRSPECPGPAENANPLILPP</sequence>
<evidence type="ECO:0000313" key="11">
    <source>
        <dbReference type="Proteomes" id="UP000002280"/>
    </source>
</evidence>
<dbReference type="GO" id="GO:0005615">
    <property type="term" value="C:extracellular space"/>
    <property type="evidence" value="ECO:0007669"/>
    <property type="project" value="InterPro"/>
</dbReference>
<organism evidence="10 11">
    <name type="scientific">Monodelphis domestica</name>
    <name type="common">Gray short-tailed opossum</name>
    <dbReference type="NCBI Taxonomy" id="13616"/>
    <lineage>
        <taxon>Eukaryota</taxon>
        <taxon>Metazoa</taxon>
        <taxon>Chordata</taxon>
        <taxon>Craniata</taxon>
        <taxon>Vertebrata</taxon>
        <taxon>Euteleostomi</taxon>
        <taxon>Mammalia</taxon>
        <taxon>Metatheria</taxon>
        <taxon>Didelphimorphia</taxon>
        <taxon>Didelphidae</taxon>
        <taxon>Monodelphis</taxon>
    </lineage>
</organism>
<feature type="domain" description="Cystatin fetuin-B-type" evidence="9">
    <location>
        <begin position="26"/>
        <end position="139"/>
    </location>
</feature>
<dbReference type="CDD" id="cd00042">
    <property type="entry name" value="CY"/>
    <property type="match status" value="1"/>
</dbReference>
<evidence type="ECO:0000256" key="2">
    <source>
        <dbReference type="ARBA" id="ARBA00022525"/>
    </source>
</evidence>
<evidence type="ECO:0000259" key="9">
    <source>
        <dbReference type="PROSITE" id="PS51530"/>
    </source>
</evidence>
<reference evidence="10" key="2">
    <citation type="submission" date="2025-08" db="UniProtKB">
        <authorList>
            <consortium name="Ensembl"/>
        </authorList>
    </citation>
    <scope>IDENTIFICATION</scope>
</reference>
<dbReference type="RefSeq" id="XP_001373317.3">
    <property type="nucleotide sequence ID" value="XM_001373280.5"/>
</dbReference>
<feature type="region of interest" description="Disordered" evidence="7">
    <location>
        <begin position="353"/>
        <end position="374"/>
    </location>
</feature>
<dbReference type="SMART" id="SM00043">
    <property type="entry name" value="CY"/>
    <property type="match status" value="2"/>
</dbReference>
<reference evidence="10" key="3">
    <citation type="submission" date="2025-09" db="UniProtKB">
        <authorList>
            <consortium name="Ensembl"/>
        </authorList>
    </citation>
    <scope>IDENTIFICATION</scope>
</reference>
<keyword evidence="6" id="KW-0325">Glycoprotein</keyword>
<feature type="region of interest" description="Disordered" evidence="7">
    <location>
        <begin position="304"/>
        <end position="327"/>
    </location>
</feature>
<dbReference type="GeneTree" id="ENSGT00950000182930"/>
<dbReference type="Ensembl" id="ENSMODT00000057412.1">
    <property type="protein sequence ID" value="ENSMODP00000050094.1"/>
    <property type="gene ID" value="ENSMODG00000051369.1"/>
</dbReference>
<dbReference type="AlphaFoldDB" id="A0A5F8GRT3"/>
<evidence type="ECO:0000256" key="5">
    <source>
        <dbReference type="ARBA" id="ARBA00023157"/>
    </source>
</evidence>
<dbReference type="GO" id="GO:0004869">
    <property type="term" value="F:cysteine-type endopeptidase inhibitor activity"/>
    <property type="evidence" value="ECO:0007669"/>
    <property type="project" value="InterPro"/>
</dbReference>
<keyword evidence="3 8" id="KW-0732">Signal</keyword>
<dbReference type="OrthoDB" id="9941887at2759"/>
<evidence type="ECO:0000256" key="1">
    <source>
        <dbReference type="ARBA" id="ARBA00004613"/>
    </source>
</evidence>
<dbReference type="InterPro" id="IPR046350">
    <property type="entry name" value="Cystatin_sf"/>
</dbReference>
<feature type="region of interest" description="Disordered" evidence="7">
    <location>
        <begin position="264"/>
        <end position="289"/>
    </location>
</feature>
<dbReference type="GO" id="GO:0008191">
    <property type="term" value="F:metalloendopeptidase inhibitor activity"/>
    <property type="evidence" value="ECO:0000318"/>
    <property type="project" value="GO_Central"/>
</dbReference>
<dbReference type="InterPro" id="IPR001363">
    <property type="entry name" value="Prot_inh_fetuin_CS"/>
</dbReference>
<dbReference type="GO" id="GO:0005576">
    <property type="term" value="C:extracellular region"/>
    <property type="evidence" value="ECO:0000318"/>
    <property type="project" value="GO_Central"/>
</dbReference>
<evidence type="ECO:0000256" key="4">
    <source>
        <dbReference type="ARBA" id="ARBA00022737"/>
    </source>
</evidence>
<accession>A0A5F8GRT3</accession>
<keyword evidence="11" id="KW-1185">Reference proteome</keyword>
<dbReference type="Bgee" id="ENSMODG00000051369">
    <property type="expression patterns" value="Expressed in liver and 10 other cell types or tissues"/>
</dbReference>
<feature type="signal peptide" evidence="8">
    <location>
        <begin position="1"/>
        <end position="18"/>
    </location>
</feature>
<keyword evidence="4" id="KW-0677">Repeat</keyword>
<dbReference type="PROSITE" id="PS01255">
    <property type="entry name" value="FETUIN_2"/>
    <property type="match status" value="1"/>
</dbReference>
<name>A0A5F8GRT3_MONDO</name>
<dbReference type="GO" id="GO:0007339">
    <property type="term" value="P:binding of sperm to zona pellucida"/>
    <property type="evidence" value="ECO:0000318"/>
    <property type="project" value="GO_Central"/>
</dbReference>
<evidence type="ECO:0000256" key="8">
    <source>
        <dbReference type="SAM" id="SignalP"/>
    </source>
</evidence>
<dbReference type="InParanoid" id="A0A5F8GRT3"/>
<evidence type="ECO:0000256" key="3">
    <source>
        <dbReference type="ARBA" id="ARBA00022729"/>
    </source>
</evidence>
<dbReference type="Gene3D" id="3.10.450.10">
    <property type="match status" value="2"/>
</dbReference>
<dbReference type="CTD" id="26998"/>
<evidence type="ECO:0000313" key="10">
    <source>
        <dbReference type="Ensembl" id="ENSMODP00000050094.1"/>
    </source>
</evidence>
<dbReference type="PANTHER" id="PTHR13814:SF10">
    <property type="entry name" value="FETUIN-B"/>
    <property type="match status" value="1"/>
</dbReference>
<comment type="subcellular location">
    <subcellularLocation>
        <location evidence="1">Secreted</location>
    </subcellularLocation>
</comment>
<dbReference type="PROSITE" id="PS51530">
    <property type="entry name" value="CYSTATIN_FETUIN_B"/>
    <property type="match status" value="1"/>
</dbReference>
<keyword evidence="5" id="KW-1015">Disulfide bond</keyword>
<dbReference type="STRING" id="13616.ENSMODP00000050094"/>
<dbReference type="Pfam" id="PF00031">
    <property type="entry name" value="Cystatin"/>
    <property type="match status" value="2"/>
</dbReference>